<sequence length="66" mass="7791">MYFITGFFVLLFLVSFLRDNRSLWNPALLLLSLLFSYMSIANLFTKLGRKKCTWFSLQGFFSCCLF</sequence>
<evidence type="ECO:0000313" key="3">
    <source>
        <dbReference type="Proteomes" id="UP000005621"/>
    </source>
</evidence>
<proteinExistence type="predicted"/>
<reference evidence="2 3" key="1">
    <citation type="submission" date="2011-07" db="EMBL/GenBank/DDBJ databases">
        <authorList>
            <person name="Harkins D.M."/>
            <person name="Madupu R."/>
            <person name="Durkin A.S."/>
            <person name="Torralba M."/>
            <person name="Methe B."/>
            <person name="Sutton G.G."/>
            <person name="Nelson K.E."/>
        </authorList>
    </citation>
    <scope>NUCLEOTIDE SEQUENCE [LARGE SCALE GENOMIC DNA]</scope>
    <source>
        <strain evidence="2 3">SK313</strain>
    </source>
</reference>
<dbReference type="Proteomes" id="UP000005621">
    <property type="component" value="Unassembled WGS sequence"/>
</dbReference>
<protein>
    <submittedName>
        <fullName evidence="2">Conserved domain protein</fullName>
    </submittedName>
</protein>
<comment type="caution">
    <text evidence="2">The sequence shown here is derived from an EMBL/GenBank/DDBJ whole genome shotgun (WGS) entry which is preliminary data.</text>
</comment>
<keyword evidence="1" id="KW-1133">Transmembrane helix</keyword>
<keyword evidence="1" id="KW-0472">Membrane</keyword>
<evidence type="ECO:0000313" key="2">
    <source>
        <dbReference type="EMBL" id="EGV02360.1"/>
    </source>
</evidence>
<dbReference type="EMBL" id="AFUU01000003">
    <property type="protein sequence ID" value="EGV02360.1"/>
    <property type="molecule type" value="Genomic_DNA"/>
</dbReference>
<organism evidence="2 3">
    <name type="scientific">Streptococcus oralis SK313</name>
    <dbReference type="NCBI Taxonomy" id="1035190"/>
    <lineage>
        <taxon>Bacteria</taxon>
        <taxon>Bacillati</taxon>
        <taxon>Bacillota</taxon>
        <taxon>Bacilli</taxon>
        <taxon>Lactobacillales</taxon>
        <taxon>Streptococcaceae</taxon>
        <taxon>Streptococcus</taxon>
    </lineage>
</organism>
<dbReference type="AlphaFoldDB" id="F9Q2M4"/>
<accession>F9Q2M4</accession>
<dbReference type="PATRIC" id="fig|1035190.4.peg.840"/>
<feature type="transmembrane region" description="Helical" evidence="1">
    <location>
        <begin position="27"/>
        <end position="45"/>
    </location>
</feature>
<gene>
    <name evidence="2" type="ORF">HMPREF9950_1309</name>
</gene>
<name>F9Q2M4_STROR</name>
<keyword evidence="1" id="KW-0812">Transmembrane</keyword>
<evidence type="ECO:0000256" key="1">
    <source>
        <dbReference type="SAM" id="Phobius"/>
    </source>
</evidence>